<name>W2HZH1_PHYNI</name>
<protein>
    <submittedName>
        <fullName evidence="1">Uncharacterized protein</fullName>
    </submittedName>
</protein>
<dbReference type="Proteomes" id="UP000053864">
    <property type="component" value="Unassembled WGS sequence"/>
</dbReference>
<proteinExistence type="predicted"/>
<dbReference type="AlphaFoldDB" id="W2HZH1"/>
<dbReference type="EMBL" id="KI676198">
    <property type="protein sequence ID" value="ETL26548.1"/>
    <property type="molecule type" value="Genomic_DNA"/>
</dbReference>
<sequence>WVLSSGGSRDDSEEDYVEASLEVHYVGGVGEVVFGIQQIADWLHESEDLTFEKFGKDGSSKTKKPVYLVIILSSSNNIRGAVSFGQPCSKHLNSEVASVLECYTSWHIF</sequence>
<organism evidence="1">
    <name type="scientific">Phytophthora nicotianae</name>
    <name type="common">Potato buckeye rot agent</name>
    <name type="synonym">Phytophthora parasitica</name>
    <dbReference type="NCBI Taxonomy" id="4792"/>
    <lineage>
        <taxon>Eukaryota</taxon>
        <taxon>Sar</taxon>
        <taxon>Stramenopiles</taxon>
        <taxon>Oomycota</taxon>
        <taxon>Peronosporomycetes</taxon>
        <taxon>Peronosporales</taxon>
        <taxon>Peronosporaceae</taxon>
        <taxon>Phytophthora</taxon>
    </lineage>
</organism>
<accession>W2HZH1</accession>
<gene>
    <name evidence="1" type="ORF">L916_19813</name>
</gene>
<feature type="non-terminal residue" evidence="1">
    <location>
        <position position="1"/>
    </location>
</feature>
<evidence type="ECO:0000313" key="1">
    <source>
        <dbReference type="EMBL" id="ETL26548.1"/>
    </source>
</evidence>
<reference evidence="1" key="1">
    <citation type="submission" date="2013-11" db="EMBL/GenBank/DDBJ databases">
        <title>The Genome Sequence of Phytophthora parasitica CJ05E6.</title>
        <authorList>
            <consortium name="The Broad Institute Genomics Platform"/>
            <person name="Russ C."/>
            <person name="Tyler B."/>
            <person name="Panabieres F."/>
            <person name="Shan W."/>
            <person name="Tripathy S."/>
            <person name="Grunwald N."/>
            <person name="Machado M."/>
            <person name="Johnson C.S."/>
            <person name="Arredondo F."/>
            <person name="Hong C."/>
            <person name="Coffey M."/>
            <person name="Young S.K."/>
            <person name="Zeng Q."/>
            <person name="Gargeya S."/>
            <person name="Fitzgerald M."/>
            <person name="Abouelleil A."/>
            <person name="Alvarado L."/>
            <person name="Chapman S.B."/>
            <person name="Gainer-Dewar J."/>
            <person name="Goldberg J."/>
            <person name="Griggs A."/>
            <person name="Gujja S."/>
            <person name="Hansen M."/>
            <person name="Howarth C."/>
            <person name="Imamovic A."/>
            <person name="Ireland A."/>
            <person name="Larimer J."/>
            <person name="McCowan C."/>
            <person name="Murphy C."/>
            <person name="Pearson M."/>
            <person name="Poon T.W."/>
            <person name="Priest M."/>
            <person name="Roberts A."/>
            <person name="Saif S."/>
            <person name="Shea T."/>
            <person name="Sykes S."/>
            <person name="Wortman J."/>
            <person name="Nusbaum C."/>
            <person name="Birren B."/>
        </authorList>
    </citation>
    <scope>NUCLEOTIDE SEQUENCE [LARGE SCALE GENOMIC DNA]</scope>
    <source>
        <strain evidence="1">CJ05E6</strain>
    </source>
</reference>